<protein>
    <submittedName>
        <fullName evidence="1">Uncharacterized protein</fullName>
    </submittedName>
</protein>
<gene>
    <name evidence="1" type="ORF">AWB64_01364</name>
</gene>
<reference evidence="1 2" key="1">
    <citation type="submission" date="2016-01" db="EMBL/GenBank/DDBJ databases">
        <authorList>
            <person name="Oliw E.H."/>
        </authorList>
    </citation>
    <scope>NUCLEOTIDE SEQUENCE [LARGE SCALE GENOMIC DNA]</scope>
    <source>
        <strain evidence="1">LMG 22029</strain>
    </source>
</reference>
<evidence type="ECO:0000313" key="2">
    <source>
        <dbReference type="Proteomes" id="UP000054893"/>
    </source>
</evidence>
<accession>A0A158FL69</accession>
<organism evidence="1 2">
    <name type="scientific">Caballeronia sordidicola</name>
    <name type="common">Burkholderia sordidicola</name>
    <dbReference type="NCBI Taxonomy" id="196367"/>
    <lineage>
        <taxon>Bacteria</taxon>
        <taxon>Pseudomonadati</taxon>
        <taxon>Pseudomonadota</taxon>
        <taxon>Betaproteobacteria</taxon>
        <taxon>Burkholderiales</taxon>
        <taxon>Burkholderiaceae</taxon>
        <taxon>Caballeronia</taxon>
    </lineage>
</organism>
<dbReference type="EMBL" id="FCOC02000003">
    <property type="protein sequence ID" value="SAL19820.1"/>
    <property type="molecule type" value="Genomic_DNA"/>
</dbReference>
<name>A0A158FL69_CABSO</name>
<sequence>MAALSKSGRSLNATFRVFIYAKAMAKLLSDPEFQRFSELQQKQSSFTITSEEADELRDIVARAQKKRDDRAAAMQSIETFIQQFDIGADELFTADQIADAARNFGLIPAAKKERVMPPQLSFNGKPYQWTSRALPDDIRVPLFEAFTSGASVKPFIATPKDTTRCAATIARLERETGSVYADAWLEELAVSRAQVDEALAKLAA</sequence>
<evidence type="ECO:0000313" key="1">
    <source>
        <dbReference type="EMBL" id="SAL19820.1"/>
    </source>
</evidence>
<dbReference type="AlphaFoldDB" id="A0A158FL69"/>
<dbReference type="Proteomes" id="UP000054893">
    <property type="component" value="Unassembled WGS sequence"/>
</dbReference>
<proteinExistence type="predicted"/>